<dbReference type="GO" id="GO:0004106">
    <property type="term" value="F:chorismate mutase activity"/>
    <property type="evidence" value="ECO:0007669"/>
    <property type="project" value="UniProtKB-EC"/>
</dbReference>
<reference evidence="5" key="1">
    <citation type="submission" date="2016-10" db="EMBL/GenBank/DDBJ databases">
        <authorList>
            <person name="Varghese N."/>
            <person name="Submissions S."/>
        </authorList>
    </citation>
    <scope>NUCLEOTIDE SEQUENCE [LARGE SCALE GENOMIC DNA]</scope>
    <source>
        <strain evidence="5">DSM 27981</strain>
    </source>
</reference>
<dbReference type="PANTHER" id="PTHR38041">
    <property type="entry name" value="CHORISMATE MUTASE"/>
    <property type="match status" value="1"/>
</dbReference>
<dbReference type="GO" id="GO:0046417">
    <property type="term" value="P:chorismate metabolic process"/>
    <property type="evidence" value="ECO:0007669"/>
    <property type="project" value="InterPro"/>
</dbReference>
<organism evidence="4 5">
    <name type="scientific">Paracidovorax wautersii</name>
    <dbReference type="NCBI Taxonomy" id="1177982"/>
    <lineage>
        <taxon>Bacteria</taxon>
        <taxon>Pseudomonadati</taxon>
        <taxon>Pseudomonadota</taxon>
        <taxon>Betaproteobacteria</taxon>
        <taxon>Burkholderiales</taxon>
        <taxon>Comamonadaceae</taxon>
        <taxon>Paracidovorax</taxon>
    </lineage>
</organism>
<accession>A0A1I2GHX9</accession>
<evidence type="ECO:0000256" key="1">
    <source>
        <dbReference type="ARBA" id="ARBA00012404"/>
    </source>
</evidence>
<dbReference type="GO" id="GO:0009697">
    <property type="term" value="P:salicylic acid biosynthetic process"/>
    <property type="evidence" value="ECO:0007669"/>
    <property type="project" value="TreeGrafter"/>
</dbReference>
<dbReference type="AlphaFoldDB" id="A0A1I2GHX9"/>
<sequence>MTRAIDKTRPCASMAEVRAQVDALDDLLVPLLVERGGYMTQAAINKPQRSQVRDEARIEAIVARVRARALAEGGEPDVIEAIYRAMMEAYIAYEHREFERLAADGQKAAQQTQEHTA</sequence>
<dbReference type="SMART" id="SM00830">
    <property type="entry name" value="CM_2"/>
    <property type="match status" value="1"/>
</dbReference>
<dbReference type="STRING" id="1177982.SAMN04489711_11516"/>
<feature type="domain" description="Chorismate mutase" evidence="3">
    <location>
        <begin position="8"/>
        <end position="98"/>
    </location>
</feature>
<keyword evidence="4" id="KW-0670">Pyruvate</keyword>
<name>A0A1I2GHX9_9BURK</name>
<dbReference type="Gene3D" id="1.20.59.10">
    <property type="entry name" value="Chorismate mutase"/>
    <property type="match status" value="1"/>
</dbReference>
<dbReference type="Proteomes" id="UP000199119">
    <property type="component" value="Unassembled WGS sequence"/>
</dbReference>
<dbReference type="Pfam" id="PF01817">
    <property type="entry name" value="CM_2"/>
    <property type="match status" value="1"/>
</dbReference>
<evidence type="ECO:0000313" key="4">
    <source>
        <dbReference type="EMBL" id="SFF16833.1"/>
    </source>
</evidence>
<gene>
    <name evidence="4" type="ORF">SAMN04489711_11516</name>
</gene>
<protein>
    <recommendedName>
        <fullName evidence="1">chorismate mutase</fullName>
        <ecNumber evidence="1">5.4.99.5</ecNumber>
    </recommendedName>
</protein>
<dbReference type="SUPFAM" id="SSF48600">
    <property type="entry name" value="Chorismate mutase II"/>
    <property type="match status" value="1"/>
</dbReference>
<proteinExistence type="predicted"/>
<dbReference type="InterPro" id="IPR051331">
    <property type="entry name" value="Chorismate_mutase-related"/>
</dbReference>
<dbReference type="InterPro" id="IPR002701">
    <property type="entry name" value="CM_II_prokaryot"/>
</dbReference>
<keyword evidence="5" id="KW-1185">Reference proteome</keyword>
<dbReference type="OrthoDB" id="5334665at2"/>
<dbReference type="InterPro" id="IPR036263">
    <property type="entry name" value="Chorismate_II_sf"/>
</dbReference>
<keyword evidence="2" id="KW-0413">Isomerase</keyword>
<dbReference type="InterPro" id="IPR036979">
    <property type="entry name" value="CM_dom_sf"/>
</dbReference>
<dbReference type="PANTHER" id="PTHR38041:SF1">
    <property type="entry name" value="CHORISMATE MUTASE"/>
    <property type="match status" value="1"/>
</dbReference>
<dbReference type="GO" id="GO:0016829">
    <property type="term" value="F:lyase activity"/>
    <property type="evidence" value="ECO:0007669"/>
    <property type="project" value="UniProtKB-KW"/>
</dbReference>
<dbReference type="EC" id="5.4.99.5" evidence="1"/>
<evidence type="ECO:0000256" key="2">
    <source>
        <dbReference type="ARBA" id="ARBA00023235"/>
    </source>
</evidence>
<dbReference type="EMBL" id="FONX01000015">
    <property type="protein sequence ID" value="SFF16833.1"/>
    <property type="molecule type" value="Genomic_DNA"/>
</dbReference>
<dbReference type="PROSITE" id="PS51168">
    <property type="entry name" value="CHORISMATE_MUT_2"/>
    <property type="match status" value="1"/>
</dbReference>
<evidence type="ECO:0000259" key="3">
    <source>
        <dbReference type="PROSITE" id="PS51168"/>
    </source>
</evidence>
<evidence type="ECO:0000313" key="5">
    <source>
        <dbReference type="Proteomes" id="UP000199119"/>
    </source>
</evidence>
<dbReference type="RefSeq" id="WP_092940877.1">
    <property type="nucleotide sequence ID" value="NZ_FONX01000015.1"/>
</dbReference>
<keyword evidence="4" id="KW-0456">Lyase</keyword>